<evidence type="ECO:0000256" key="3">
    <source>
        <dbReference type="ARBA" id="ARBA00023163"/>
    </source>
</evidence>
<dbReference type="GO" id="GO:0003677">
    <property type="term" value="F:DNA binding"/>
    <property type="evidence" value="ECO:0007669"/>
    <property type="project" value="UniProtKB-KW"/>
</dbReference>
<keyword evidence="6" id="KW-1185">Reference proteome</keyword>
<reference evidence="5 6" key="1">
    <citation type="journal article" date="2017" name="Antonie Van Leeuwenhoek">
        <title>Rhizobium rhizosphaerae sp. nov., a novel species isolated from rice rhizosphere.</title>
        <authorList>
            <person name="Zhao J.J."/>
            <person name="Zhang J."/>
            <person name="Zhang R.J."/>
            <person name="Zhang C.W."/>
            <person name="Yin H.Q."/>
            <person name="Zhang X.X."/>
        </authorList>
    </citation>
    <scope>NUCLEOTIDE SEQUENCE [LARGE SCALE GENOMIC DNA]</scope>
    <source>
        <strain evidence="5 6">BSs20135</strain>
    </source>
</reference>
<proteinExistence type="predicted"/>
<dbReference type="InterPro" id="IPR002577">
    <property type="entry name" value="HTH_HxlR"/>
</dbReference>
<keyword evidence="1" id="KW-0805">Transcription regulation</keyword>
<keyword evidence="3" id="KW-0804">Transcription</keyword>
<dbReference type="eggNOG" id="COG1733">
    <property type="taxonomic scope" value="Bacteria"/>
</dbReference>
<dbReference type="RefSeq" id="WP_007624919.1">
    <property type="nucleotide sequence ID" value="NZ_BAEO01000065.1"/>
</dbReference>
<dbReference type="STRING" id="493475.GARC_4745"/>
<organism evidence="5 6">
    <name type="scientific">Paraglaciecola arctica BSs20135</name>
    <dbReference type="NCBI Taxonomy" id="493475"/>
    <lineage>
        <taxon>Bacteria</taxon>
        <taxon>Pseudomonadati</taxon>
        <taxon>Pseudomonadota</taxon>
        <taxon>Gammaproteobacteria</taxon>
        <taxon>Alteromonadales</taxon>
        <taxon>Alteromonadaceae</taxon>
        <taxon>Paraglaciecola</taxon>
    </lineage>
</organism>
<feature type="domain" description="HTH hxlR-type" evidence="4">
    <location>
        <begin position="176"/>
        <end position="275"/>
    </location>
</feature>
<protein>
    <recommendedName>
        <fullName evidence="4">HTH hxlR-type domain-containing protein</fullName>
    </recommendedName>
</protein>
<gene>
    <name evidence="5" type="ORF">GARC_4745</name>
</gene>
<dbReference type="EMBL" id="BAEO01000065">
    <property type="protein sequence ID" value="GAC21683.1"/>
    <property type="molecule type" value="Genomic_DNA"/>
</dbReference>
<dbReference type="PANTHER" id="PTHR33204:SF18">
    <property type="entry name" value="TRANSCRIPTIONAL REGULATORY PROTEIN"/>
    <property type="match status" value="1"/>
</dbReference>
<dbReference type="Pfam" id="PF01638">
    <property type="entry name" value="HxlR"/>
    <property type="match status" value="2"/>
</dbReference>
<dbReference type="PANTHER" id="PTHR33204">
    <property type="entry name" value="TRANSCRIPTIONAL REGULATOR, MARR FAMILY"/>
    <property type="match status" value="1"/>
</dbReference>
<feature type="domain" description="HTH hxlR-type" evidence="4">
    <location>
        <begin position="10"/>
        <end position="107"/>
    </location>
</feature>
<keyword evidence="2" id="KW-0238">DNA-binding</keyword>
<dbReference type="Gene3D" id="1.10.10.10">
    <property type="entry name" value="Winged helix-like DNA-binding domain superfamily/Winged helix DNA-binding domain"/>
    <property type="match status" value="2"/>
</dbReference>
<evidence type="ECO:0000256" key="2">
    <source>
        <dbReference type="ARBA" id="ARBA00023125"/>
    </source>
</evidence>
<dbReference type="OrthoDB" id="9807069at2"/>
<dbReference type="AlphaFoldDB" id="K6YY54"/>
<dbReference type="Proteomes" id="UP000006327">
    <property type="component" value="Unassembled WGS sequence"/>
</dbReference>
<dbReference type="SUPFAM" id="SSF46785">
    <property type="entry name" value="Winged helix' DNA-binding domain"/>
    <property type="match status" value="2"/>
</dbReference>
<dbReference type="PROSITE" id="PS51118">
    <property type="entry name" value="HTH_HXLR"/>
    <property type="match status" value="2"/>
</dbReference>
<dbReference type="InterPro" id="IPR036388">
    <property type="entry name" value="WH-like_DNA-bd_sf"/>
</dbReference>
<sequence>MNIESQIASNPVARALKIVGDRWTILILRDAFLGRHKFSEFREYSKIARGTLTNRLEFLIEHEILHKVPYSQSPPRFEYKLTPKGLALYPWALMVWEWETHWGKHSDSNMPSVLIHNVDEQHTLKPICICRHCQNEVTYKDVERVHDHNVADIPVKNVVDTISAQRRSRGNTVSDSDYRLGHIIEIIGDRWSTLIVASVFLGLSRYDDFHQQLGIATNILADRLKLMVDLGVFTRNIYQESPPRYEYKLTDKGESLYGMTMAIRQWVLDYFPPMERTFKLIHSACGSDLDVDVICAECLHKPQTEKVHFSSQ</sequence>
<evidence type="ECO:0000259" key="4">
    <source>
        <dbReference type="PROSITE" id="PS51118"/>
    </source>
</evidence>
<evidence type="ECO:0000256" key="1">
    <source>
        <dbReference type="ARBA" id="ARBA00023015"/>
    </source>
</evidence>
<evidence type="ECO:0000313" key="5">
    <source>
        <dbReference type="EMBL" id="GAC21683.1"/>
    </source>
</evidence>
<comment type="caution">
    <text evidence="5">The sequence shown here is derived from an EMBL/GenBank/DDBJ whole genome shotgun (WGS) entry which is preliminary data.</text>
</comment>
<accession>K6YY54</accession>
<evidence type="ECO:0000313" key="6">
    <source>
        <dbReference type="Proteomes" id="UP000006327"/>
    </source>
</evidence>
<dbReference type="InterPro" id="IPR036390">
    <property type="entry name" value="WH_DNA-bd_sf"/>
</dbReference>
<name>K6YY54_9ALTE</name>